<proteinExistence type="inferred from homology"/>
<evidence type="ECO:0000256" key="11">
    <source>
        <dbReference type="ARBA" id="ARBA00022553"/>
    </source>
</evidence>
<dbReference type="FunFam" id="3.30.70.260:FF:000024">
    <property type="entry name" value="Tyrosine 3-monooxygenase"/>
    <property type="match status" value="1"/>
</dbReference>
<feature type="compositionally biased region" description="Low complexity" evidence="22">
    <location>
        <begin position="1"/>
        <end position="12"/>
    </location>
</feature>
<dbReference type="PROSITE" id="PS00367">
    <property type="entry name" value="BH4_AAA_HYDROXYL_1"/>
    <property type="match status" value="1"/>
</dbReference>
<dbReference type="Pfam" id="PF21417">
    <property type="entry name" value="TH_ACT"/>
    <property type="match status" value="1"/>
</dbReference>
<evidence type="ECO:0000256" key="7">
    <source>
        <dbReference type="ARBA" id="ARBA00009712"/>
    </source>
</evidence>
<evidence type="ECO:0000256" key="19">
    <source>
        <dbReference type="ARBA" id="ARBA00032379"/>
    </source>
</evidence>
<dbReference type="FunFam" id="1.10.800.10:FF:000002">
    <property type="entry name" value="Tyrosine 3-monooxygenase"/>
    <property type="match status" value="1"/>
</dbReference>
<keyword evidence="17" id="KW-0503">Monooxygenase</keyword>
<name>A0A6J2PW16_COTGO</name>
<dbReference type="GO" id="GO:0043204">
    <property type="term" value="C:perikaryon"/>
    <property type="evidence" value="ECO:0007669"/>
    <property type="project" value="TreeGrafter"/>
</dbReference>
<reference evidence="25" key="1">
    <citation type="submission" date="2025-08" db="UniProtKB">
        <authorList>
            <consortium name="RefSeq"/>
        </authorList>
    </citation>
    <scope>IDENTIFICATION</scope>
</reference>
<evidence type="ECO:0000256" key="3">
    <source>
        <dbReference type="ARBA" id="ARBA00002296"/>
    </source>
</evidence>
<evidence type="ECO:0000256" key="9">
    <source>
        <dbReference type="ARBA" id="ARBA00017181"/>
    </source>
</evidence>
<dbReference type="GO" id="GO:0006585">
    <property type="term" value="P:dopamine biosynthetic process from tyrosine"/>
    <property type="evidence" value="ECO:0007669"/>
    <property type="project" value="TreeGrafter"/>
</dbReference>
<evidence type="ECO:0000256" key="5">
    <source>
        <dbReference type="ARBA" id="ARBA00004556"/>
    </source>
</evidence>
<dbReference type="PANTHER" id="PTHR11473">
    <property type="entry name" value="AROMATIC AMINO ACID HYDROXYLASE"/>
    <property type="match status" value="1"/>
</dbReference>
<feature type="binding site" evidence="20">
    <location>
        <position position="310"/>
    </location>
    <ligand>
        <name>Fe cation</name>
        <dbReference type="ChEBI" id="CHEBI:24875"/>
    </ligand>
</feature>
<dbReference type="EC" id="1.14.16.2" evidence="8"/>
<dbReference type="Pfam" id="PF00351">
    <property type="entry name" value="Biopterin_H"/>
    <property type="match status" value="1"/>
</dbReference>
<dbReference type="PANTHER" id="PTHR11473:SF39">
    <property type="entry name" value="TYROSINE 3-MONOOXYGENASE"/>
    <property type="match status" value="1"/>
</dbReference>
<evidence type="ECO:0000256" key="17">
    <source>
        <dbReference type="ARBA" id="ARBA00023033"/>
    </source>
</evidence>
<comment type="cofactor">
    <cofactor evidence="2 21">
        <name>Fe(2+)</name>
        <dbReference type="ChEBI" id="CHEBI:29033"/>
    </cofactor>
</comment>
<gene>
    <name evidence="25" type="primary">th</name>
</gene>
<feature type="binding site" evidence="20">
    <location>
        <position position="305"/>
    </location>
    <ligand>
        <name>Fe cation</name>
        <dbReference type="ChEBI" id="CHEBI:24875"/>
    </ligand>
</feature>
<comment type="pathway">
    <text evidence="6">Catecholamine biosynthesis; dopamine biosynthesis; dopamine from L-tyrosine: step 1/2.</text>
</comment>
<evidence type="ECO:0000256" key="15">
    <source>
        <dbReference type="ARBA" id="ARBA00023002"/>
    </source>
</evidence>
<evidence type="ECO:0000256" key="21">
    <source>
        <dbReference type="PIRSR" id="PIRSR601273-2"/>
    </source>
</evidence>
<dbReference type="InterPro" id="IPR036951">
    <property type="entry name" value="ArAA_hydroxylase_sf"/>
</dbReference>
<organism evidence="24 25">
    <name type="scientific">Cottoperca gobio</name>
    <name type="common">Frogmouth</name>
    <name type="synonym">Aphritis gobio</name>
    <dbReference type="NCBI Taxonomy" id="56716"/>
    <lineage>
        <taxon>Eukaryota</taxon>
        <taxon>Metazoa</taxon>
        <taxon>Chordata</taxon>
        <taxon>Craniata</taxon>
        <taxon>Vertebrata</taxon>
        <taxon>Euteleostomi</taxon>
        <taxon>Actinopterygii</taxon>
        <taxon>Neopterygii</taxon>
        <taxon>Teleostei</taxon>
        <taxon>Neoteleostei</taxon>
        <taxon>Acanthomorphata</taxon>
        <taxon>Eupercaria</taxon>
        <taxon>Perciformes</taxon>
        <taxon>Notothenioidei</taxon>
        <taxon>Bovichtidae</taxon>
        <taxon>Cottoperca</taxon>
    </lineage>
</organism>
<evidence type="ECO:0000256" key="20">
    <source>
        <dbReference type="PIRSR" id="PIRSR000336-1"/>
    </source>
</evidence>
<dbReference type="PIRSF" id="PIRSF000336">
    <property type="entry name" value="TH"/>
    <property type="match status" value="1"/>
</dbReference>
<keyword evidence="11" id="KW-0597">Phosphoprotein</keyword>
<comment type="catalytic activity">
    <reaction evidence="1">
        <text>(6R)-L-erythro-5,6,7,8-tetrahydrobiopterin + L-tyrosine + O2 = (4aS,6R)-4a-hydroxy-L-erythro-5,6,7,8-tetrahydrobiopterin + L-dopa</text>
        <dbReference type="Rhea" id="RHEA:18201"/>
        <dbReference type="ChEBI" id="CHEBI:15379"/>
        <dbReference type="ChEBI" id="CHEBI:15642"/>
        <dbReference type="ChEBI" id="CHEBI:57504"/>
        <dbReference type="ChEBI" id="CHEBI:58315"/>
        <dbReference type="ChEBI" id="CHEBI:59560"/>
        <dbReference type="EC" id="1.14.16.2"/>
    </reaction>
</comment>
<dbReference type="CTD" id="7054"/>
<evidence type="ECO:0000256" key="10">
    <source>
        <dbReference type="ARBA" id="ARBA00022490"/>
    </source>
</evidence>
<dbReference type="PRINTS" id="PR00372">
    <property type="entry name" value="FYWHYDRXLASE"/>
</dbReference>
<dbReference type="GeneID" id="115009621"/>
<dbReference type="InterPro" id="IPR005962">
    <property type="entry name" value="Tyr_3_mOase"/>
</dbReference>
<dbReference type="GO" id="GO:0005506">
    <property type="term" value="F:iron ion binding"/>
    <property type="evidence" value="ECO:0007669"/>
    <property type="project" value="InterPro"/>
</dbReference>
<dbReference type="RefSeq" id="XP_029289614.1">
    <property type="nucleotide sequence ID" value="XM_029433754.1"/>
</dbReference>
<feature type="domain" description="Biopterin-dependent aromatic amino acid hydroxylase family profile" evidence="23">
    <location>
        <begin position="143"/>
        <end position="472"/>
    </location>
</feature>
<dbReference type="Pfam" id="PF12549">
    <property type="entry name" value="TOH_N"/>
    <property type="match status" value="1"/>
</dbReference>
<dbReference type="Gene3D" id="1.10.800.10">
    <property type="entry name" value="Aromatic amino acid hydroxylase"/>
    <property type="match status" value="1"/>
</dbReference>
<dbReference type="Proteomes" id="UP000504630">
    <property type="component" value="Chromosome 6"/>
</dbReference>
<evidence type="ECO:0000313" key="24">
    <source>
        <dbReference type="Proteomes" id="UP000504630"/>
    </source>
</evidence>
<keyword evidence="16 20" id="KW-0408">Iron</keyword>
<evidence type="ECO:0000256" key="12">
    <source>
        <dbReference type="ARBA" id="ARBA00022584"/>
    </source>
</evidence>
<comment type="similarity">
    <text evidence="7">Belongs to the biopterin-dependent aromatic amino acid hydroxylase family.</text>
</comment>
<evidence type="ECO:0000256" key="14">
    <source>
        <dbReference type="ARBA" id="ARBA00022979"/>
    </source>
</evidence>
<dbReference type="InterPro" id="IPR019774">
    <property type="entry name" value="Aromatic-AA_hydroxylase_C"/>
</dbReference>
<evidence type="ECO:0000256" key="16">
    <source>
        <dbReference type="ARBA" id="ARBA00023004"/>
    </source>
</evidence>
<dbReference type="SUPFAM" id="SSF56534">
    <property type="entry name" value="Aromatic aminoacid monoxygenases, catalytic and oligomerization domains"/>
    <property type="match status" value="1"/>
</dbReference>
<keyword evidence="12" id="KW-0127">Catecholamine biosynthesis</keyword>
<evidence type="ECO:0000259" key="23">
    <source>
        <dbReference type="PROSITE" id="PS51410"/>
    </source>
</evidence>
<dbReference type="InterPro" id="IPR045865">
    <property type="entry name" value="ACT-like_dom_sf"/>
</dbReference>
<dbReference type="InterPro" id="IPR019773">
    <property type="entry name" value="Tyrosine_3-monooxygenase-like"/>
</dbReference>
<keyword evidence="15" id="KW-0560">Oxidoreductase</keyword>
<dbReference type="InterPro" id="IPR049321">
    <property type="entry name" value="TH_ACT"/>
</dbReference>
<dbReference type="NCBIfam" id="TIGR01269">
    <property type="entry name" value="Tyr_3_monoox"/>
    <property type="match status" value="1"/>
</dbReference>
<dbReference type="Gene3D" id="3.30.70.260">
    <property type="match status" value="1"/>
</dbReference>
<dbReference type="GO" id="GO:0004511">
    <property type="term" value="F:tyrosine 3-monooxygenase activity"/>
    <property type="evidence" value="ECO:0007669"/>
    <property type="project" value="UniProtKB-EC"/>
</dbReference>
<dbReference type="PROSITE" id="PS51410">
    <property type="entry name" value="BH4_AAA_HYDROXYL_2"/>
    <property type="match status" value="1"/>
</dbReference>
<evidence type="ECO:0000313" key="25">
    <source>
        <dbReference type="RefSeq" id="XP_029289614.1"/>
    </source>
</evidence>
<evidence type="ECO:0000256" key="13">
    <source>
        <dbReference type="ARBA" id="ARBA00022723"/>
    </source>
</evidence>
<feature type="binding site" evidence="20">
    <location>
        <position position="350"/>
    </location>
    <ligand>
        <name>Fe cation</name>
        <dbReference type="ChEBI" id="CHEBI:24875"/>
    </ligand>
</feature>
<dbReference type="InterPro" id="IPR021164">
    <property type="entry name" value="Tyrosine_hydroxylase_CS"/>
</dbReference>
<dbReference type="SUPFAM" id="SSF55021">
    <property type="entry name" value="ACT-like"/>
    <property type="match status" value="1"/>
</dbReference>
<feature type="region of interest" description="Disordered" evidence="22">
    <location>
        <begin position="1"/>
        <end position="26"/>
    </location>
</feature>
<dbReference type="InterPro" id="IPR036329">
    <property type="entry name" value="Aro-AA_hydroxylase_C_sf"/>
</dbReference>
<evidence type="ECO:0000256" key="1">
    <source>
        <dbReference type="ARBA" id="ARBA00000238"/>
    </source>
</evidence>
<dbReference type="GO" id="GO:0030424">
    <property type="term" value="C:axon"/>
    <property type="evidence" value="ECO:0007669"/>
    <property type="project" value="UniProtKB-SubCell"/>
</dbReference>
<dbReference type="GO" id="GO:0048471">
    <property type="term" value="C:perinuclear region of cytoplasm"/>
    <property type="evidence" value="ECO:0007669"/>
    <property type="project" value="UniProtKB-SubCell"/>
</dbReference>
<keyword evidence="13 20" id="KW-0479">Metal-binding</keyword>
<dbReference type="InterPro" id="IPR018301">
    <property type="entry name" value="ArAA_hydroxylase_Fe/CU_BS"/>
</dbReference>
<keyword evidence="18" id="KW-0966">Cell projection</keyword>
<sequence>MPLSSSSTSSTKSIRRAASELERSDSITSQRFLGRRQSLIEDARKEREAAVAAAEAAEASEQIVFEEDNGKALLNLFFTLRSSKTPALSRTLKVFETFEAKIQHLETRPCRKLKENVEGLEYFVRCEVHLSDVSTLISSIKRNAEDVKTTKEVKFHWFPKKIADLDKCHHLVTKFDPDLDQDHPGYTDPAYRQRRKMIGDIAFRYRHGQSIPKVEYTEAEIGTCEFLDALRLLERHCGYSPDNIPQLEDVSCFLKEHTGFLLRPVAGLLSARDFLASLAFRVFQCTQYIRHSSSPMHSPEPDCVHELLGHVPMLADRTFAQFSQNLGLASLGASDEDIEKLSSLYWFTVEYGLCKQNGEVRAYGAGLLSSYGELVHSLSDEPETRLFEPEAAAVQPYQDQTYQPVYFISESFSDAKEKFRGYVAGIKRPFSVRFDPFTSSVEVLDNPLKIQAGLEGVKDELKMLTDALSVLS</sequence>
<accession>A0A6J2PW16</accession>
<comment type="function">
    <text evidence="3">Plays an important role in the physiology of adrenergic neurons.</text>
</comment>
<dbReference type="InterPro" id="IPR001273">
    <property type="entry name" value="ArAA_hydroxylase"/>
</dbReference>
<evidence type="ECO:0000256" key="8">
    <source>
        <dbReference type="ARBA" id="ARBA00011993"/>
    </source>
</evidence>
<comment type="subcellular location">
    <subcellularLocation>
        <location evidence="4">Cell projection</location>
        <location evidence="4">Axon</location>
    </subcellularLocation>
    <subcellularLocation>
        <location evidence="5">Cytoplasm</location>
        <location evidence="5">Perinuclear region</location>
    </subcellularLocation>
</comment>
<keyword evidence="10" id="KW-0963">Cytoplasm</keyword>
<keyword evidence="14" id="KW-0530">Neurotransmitter biosynthesis</keyword>
<protein>
    <recommendedName>
        <fullName evidence="9">Tyrosine 3-monooxygenase</fullName>
        <ecNumber evidence="8">1.14.16.2</ecNumber>
    </recommendedName>
    <alternativeName>
        <fullName evidence="19">Tyrosine 3-hydroxylase</fullName>
    </alternativeName>
</protein>
<evidence type="ECO:0000256" key="4">
    <source>
        <dbReference type="ARBA" id="ARBA00004489"/>
    </source>
</evidence>
<keyword evidence="24" id="KW-1185">Reference proteome</keyword>
<evidence type="ECO:0000256" key="6">
    <source>
        <dbReference type="ARBA" id="ARBA00004700"/>
    </source>
</evidence>
<dbReference type="AlphaFoldDB" id="A0A6J2PW16"/>
<evidence type="ECO:0000256" key="2">
    <source>
        <dbReference type="ARBA" id="ARBA00001954"/>
    </source>
</evidence>
<evidence type="ECO:0000256" key="22">
    <source>
        <dbReference type="SAM" id="MobiDB-lite"/>
    </source>
</evidence>
<evidence type="ECO:0000256" key="18">
    <source>
        <dbReference type="ARBA" id="ARBA00023273"/>
    </source>
</evidence>